<evidence type="ECO:0000313" key="2">
    <source>
        <dbReference type="EMBL" id="VTT58017.1"/>
    </source>
</evidence>
<reference evidence="2" key="1">
    <citation type="submission" date="2019-05" db="EMBL/GenBank/DDBJ databases">
        <authorList>
            <person name="Piombo E."/>
        </authorList>
    </citation>
    <scope>NUCLEOTIDE SEQUENCE</scope>
    <source>
        <strain evidence="2">C2S</strain>
    </source>
</reference>
<dbReference type="OrthoDB" id="5071523at2759"/>
<evidence type="ECO:0000313" key="3">
    <source>
        <dbReference type="Proteomes" id="UP000760494"/>
    </source>
</evidence>
<name>A0A2H3REC8_FUSFU</name>
<dbReference type="AlphaFoldDB" id="A0A2H3REC8"/>
<dbReference type="EMBL" id="CABFJX010000014">
    <property type="protein sequence ID" value="VTT58017.1"/>
    <property type="molecule type" value="Genomic_DNA"/>
</dbReference>
<feature type="region of interest" description="Disordered" evidence="1">
    <location>
        <begin position="257"/>
        <end position="278"/>
    </location>
</feature>
<sequence length="428" mass="47670">MAAAIEVESDGSVRDLFKDPPFDLENVRFDVSGQVSEGDLDKETLETLYEQILRAIYDKIGVTDWYPPGQLPNCHEATVTLLMQNQRLIWTDSFTKFTGYRTCDRLAKDIAGKGQDLPEDIKNLIPCPSAPVLLSYVALAIFRKPPTGILKWLPLAIRIYERNQSRRIYISVDDNYDLDDGRQSEFIERRGKKYLCVKSHSVDDLVFQHEIDQYFNSGESLESDNSDSSWGGFSDHDNHLDDEMEIDSLPITSDESVQLLGSGPQSVQPLDSGPQMDIDSQHVTSNESVQDLDSGPQSVIEADIRTLIGTIAETSAKIDAMEERLNETIAEIPAKINASIQNGAELYKQAVLGALQESDIFKTVIKEAIAKLQPQVNHQAVMVGRAVLSALQESDIFKTVIERAVAKLQPRISHSIDDGNNALDEDTQ</sequence>
<protein>
    <submittedName>
        <fullName evidence="2">Uncharacterized protein</fullName>
    </submittedName>
</protein>
<comment type="caution">
    <text evidence="2">The sequence shown here is derived from an EMBL/GenBank/DDBJ whole genome shotgun (WGS) entry which is preliminary data.</text>
</comment>
<gene>
    <name evidence="2" type="ORF">C2S_13691</name>
</gene>
<organism evidence="2 3">
    <name type="scientific">Fusarium fujikuroi</name>
    <name type="common">Bakanae and foot rot disease fungus</name>
    <name type="synonym">Gibberella fujikuroi</name>
    <dbReference type="NCBI Taxonomy" id="5127"/>
    <lineage>
        <taxon>Eukaryota</taxon>
        <taxon>Fungi</taxon>
        <taxon>Dikarya</taxon>
        <taxon>Ascomycota</taxon>
        <taxon>Pezizomycotina</taxon>
        <taxon>Sordariomycetes</taxon>
        <taxon>Hypocreomycetidae</taxon>
        <taxon>Hypocreales</taxon>
        <taxon>Nectriaceae</taxon>
        <taxon>Fusarium</taxon>
        <taxon>Fusarium fujikuroi species complex</taxon>
    </lineage>
</organism>
<evidence type="ECO:0000256" key="1">
    <source>
        <dbReference type="SAM" id="MobiDB-lite"/>
    </source>
</evidence>
<feature type="region of interest" description="Disordered" evidence="1">
    <location>
        <begin position="218"/>
        <end position="239"/>
    </location>
</feature>
<dbReference type="Proteomes" id="UP000760494">
    <property type="component" value="Unassembled WGS sequence"/>
</dbReference>
<proteinExistence type="predicted"/>
<accession>A0A2H3REC8</accession>